<dbReference type="PANTHER" id="PTHR12215:SF10">
    <property type="entry name" value="L-AMINOADIPATE-SEMIALDEHYDE DEHYDROGENASE-PHOSPHOPANTETHEINYL TRANSFERASE"/>
    <property type="match status" value="1"/>
</dbReference>
<comment type="caution">
    <text evidence="4">The sequence shown here is derived from an EMBL/GenBank/DDBJ whole genome shotgun (WGS) entry which is preliminary data.</text>
</comment>
<protein>
    <submittedName>
        <fullName evidence="4">4'-phosphopantetheinyl transferase superfamily protein</fullName>
    </submittedName>
</protein>
<dbReference type="Proteomes" id="UP001486207">
    <property type="component" value="Unassembled WGS sequence"/>
</dbReference>
<keyword evidence="2 4" id="KW-0808">Transferase</keyword>
<accession>A0ABV1Y208</accession>
<evidence type="ECO:0000259" key="3">
    <source>
        <dbReference type="Pfam" id="PF01648"/>
    </source>
</evidence>
<dbReference type="PANTHER" id="PTHR12215">
    <property type="entry name" value="PHOSPHOPANTETHEINE TRANSFERASE"/>
    <property type="match status" value="1"/>
</dbReference>
<evidence type="ECO:0000256" key="1">
    <source>
        <dbReference type="ARBA" id="ARBA00010990"/>
    </source>
</evidence>
<evidence type="ECO:0000313" key="5">
    <source>
        <dbReference type="Proteomes" id="UP001486207"/>
    </source>
</evidence>
<dbReference type="InterPro" id="IPR050559">
    <property type="entry name" value="P-Pant_transferase_sf"/>
</dbReference>
<feature type="domain" description="4'-phosphopantetheinyl transferase" evidence="3">
    <location>
        <begin position="113"/>
        <end position="215"/>
    </location>
</feature>
<evidence type="ECO:0000256" key="2">
    <source>
        <dbReference type="ARBA" id="ARBA00022679"/>
    </source>
</evidence>
<organism evidence="4 5">
    <name type="scientific">Streptomyces lanatus</name>
    <dbReference type="NCBI Taxonomy" id="66900"/>
    <lineage>
        <taxon>Bacteria</taxon>
        <taxon>Bacillati</taxon>
        <taxon>Actinomycetota</taxon>
        <taxon>Actinomycetes</taxon>
        <taxon>Kitasatosporales</taxon>
        <taxon>Streptomycetaceae</taxon>
        <taxon>Streptomyces</taxon>
    </lineage>
</organism>
<evidence type="ECO:0000313" key="4">
    <source>
        <dbReference type="EMBL" id="MER7377887.1"/>
    </source>
</evidence>
<dbReference type="GO" id="GO:0016740">
    <property type="term" value="F:transferase activity"/>
    <property type="evidence" value="ECO:0007669"/>
    <property type="project" value="UniProtKB-KW"/>
</dbReference>
<name>A0ABV1Y208_9ACTN</name>
<comment type="similarity">
    <text evidence="1">Belongs to the P-Pant transferase superfamily. Gsp/Sfp/HetI/AcpT family.</text>
</comment>
<gene>
    <name evidence="4" type="ORF">ABT384_35245</name>
</gene>
<dbReference type="Pfam" id="PF01648">
    <property type="entry name" value="ACPS"/>
    <property type="match status" value="1"/>
</dbReference>
<proteinExistence type="inferred from homology"/>
<dbReference type="Gene3D" id="3.90.470.20">
    <property type="entry name" value="4'-phosphopantetheinyl transferase domain"/>
    <property type="match status" value="2"/>
</dbReference>
<dbReference type="InterPro" id="IPR037143">
    <property type="entry name" value="4-PPantetheinyl_Trfase_dom_sf"/>
</dbReference>
<dbReference type="EMBL" id="JBEPFB010000020">
    <property type="protein sequence ID" value="MER7377887.1"/>
    <property type="molecule type" value="Genomic_DNA"/>
</dbReference>
<dbReference type="SUPFAM" id="SSF56214">
    <property type="entry name" value="4'-phosphopantetheinyl transferase"/>
    <property type="match status" value="2"/>
</dbReference>
<reference evidence="4 5" key="1">
    <citation type="submission" date="2024-06" db="EMBL/GenBank/DDBJ databases">
        <title>The Natural Products Discovery Center: Release of the First 8490 Sequenced Strains for Exploring Actinobacteria Biosynthetic Diversity.</title>
        <authorList>
            <person name="Kalkreuter E."/>
            <person name="Kautsar S.A."/>
            <person name="Yang D."/>
            <person name="Bader C.D."/>
            <person name="Teijaro C.N."/>
            <person name="Fluegel L."/>
            <person name="Davis C.M."/>
            <person name="Simpson J.R."/>
            <person name="Lauterbach L."/>
            <person name="Steele A.D."/>
            <person name="Gui C."/>
            <person name="Meng S."/>
            <person name="Li G."/>
            <person name="Viehrig K."/>
            <person name="Ye F."/>
            <person name="Su P."/>
            <person name="Kiefer A.F."/>
            <person name="Nichols A."/>
            <person name="Cepeda A.J."/>
            <person name="Yan W."/>
            <person name="Fan B."/>
            <person name="Jiang Y."/>
            <person name="Adhikari A."/>
            <person name="Zheng C.-J."/>
            <person name="Schuster L."/>
            <person name="Cowan T.M."/>
            <person name="Smanski M.J."/>
            <person name="Chevrette M.G."/>
            <person name="De Carvalho L.P.S."/>
            <person name="Shen B."/>
        </authorList>
    </citation>
    <scope>NUCLEOTIDE SEQUENCE [LARGE SCALE GENOMIC DNA]</scope>
    <source>
        <strain evidence="4 5">NPDC000155</strain>
    </source>
</reference>
<dbReference type="InterPro" id="IPR008278">
    <property type="entry name" value="4-PPantetheinyl_Trfase_dom"/>
</dbReference>
<sequence length="243" mass="26950">MTGTLTLWSGRSDGQSCAVDLDVLSAEEQRRFSAFHDPVRAAHFAAAHAQVRRHLGRLLGMEPWEIRFARHPCAGCGRVRHGRPYIQYPETTWEFSLSRCGPRWLCAAANGIRVGVDLERVRATDHGTLAAGVLSEHEREHLRGAARESRNTEFMRCWTRKEAVVKASGIGVEADLRTVGVQPWSRIAKVNHRVPGHDIGAWLVLDLPPVEDYCSAFAVQSTPQSIQELSLLFGGEESVHPTG</sequence>
<keyword evidence="5" id="KW-1185">Reference proteome</keyword>
<dbReference type="RefSeq" id="WP_190073669.1">
    <property type="nucleotide sequence ID" value="NZ_BNBM01000015.1"/>
</dbReference>